<evidence type="ECO:0000256" key="1">
    <source>
        <dbReference type="ARBA" id="ARBA00023054"/>
    </source>
</evidence>
<evidence type="ECO:0000313" key="6">
    <source>
        <dbReference type="Proteomes" id="UP001266305"/>
    </source>
</evidence>
<gene>
    <name evidence="5" type="primary">FAM81A_1</name>
    <name evidence="5" type="ORF">P7K49_016972</name>
</gene>
<comment type="similarity">
    <text evidence="2">Belongs to the FAM81 family.</text>
</comment>
<dbReference type="PANTHER" id="PTHR22420">
    <property type="entry name" value="PROTEIN FAM81A"/>
    <property type="match status" value="1"/>
</dbReference>
<evidence type="ECO:0000256" key="4">
    <source>
        <dbReference type="SAM" id="MobiDB-lite"/>
    </source>
</evidence>
<keyword evidence="6" id="KW-1185">Reference proteome</keyword>
<dbReference type="PANTHER" id="PTHR22420:SF2">
    <property type="entry name" value="PROTEIN FAM81A"/>
    <property type="match status" value="1"/>
</dbReference>
<keyword evidence="1 3" id="KW-0175">Coiled coil</keyword>
<organism evidence="5 6">
    <name type="scientific">Saguinus oedipus</name>
    <name type="common">Cotton-top tamarin</name>
    <name type="synonym">Oedipomidas oedipus</name>
    <dbReference type="NCBI Taxonomy" id="9490"/>
    <lineage>
        <taxon>Eukaryota</taxon>
        <taxon>Metazoa</taxon>
        <taxon>Chordata</taxon>
        <taxon>Craniata</taxon>
        <taxon>Vertebrata</taxon>
        <taxon>Euteleostomi</taxon>
        <taxon>Mammalia</taxon>
        <taxon>Eutheria</taxon>
        <taxon>Euarchontoglires</taxon>
        <taxon>Primates</taxon>
        <taxon>Haplorrhini</taxon>
        <taxon>Platyrrhini</taxon>
        <taxon>Cebidae</taxon>
        <taxon>Callitrichinae</taxon>
        <taxon>Saguinus</taxon>
    </lineage>
</organism>
<comment type="caution">
    <text evidence="5">The sequence shown here is derived from an EMBL/GenBank/DDBJ whole genome shotgun (WGS) entry which is preliminary data.</text>
</comment>
<dbReference type="EMBL" id="JASSZA010000008">
    <property type="protein sequence ID" value="KAK2103116.1"/>
    <property type="molecule type" value="Genomic_DNA"/>
</dbReference>
<feature type="region of interest" description="Disordered" evidence="4">
    <location>
        <begin position="97"/>
        <end position="116"/>
    </location>
</feature>
<dbReference type="Proteomes" id="UP001266305">
    <property type="component" value="Unassembled WGS sequence"/>
</dbReference>
<sequence>MIDSAVSLSGCCISEHERKLLSTFLNFNKNRLCSLGRCDASIARLSAEHKTTYEGLQHLNKEQQAAKLILETKIKDAEGQISQLLNRVDLSISEQSTKLKMSHRDSNHQLQLLDTK</sequence>
<feature type="coiled-coil region" evidence="3">
    <location>
        <begin position="60"/>
        <end position="87"/>
    </location>
</feature>
<reference evidence="5 6" key="1">
    <citation type="submission" date="2023-05" db="EMBL/GenBank/DDBJ databases">
        <title>B98-5 Cell Line De Novo Hybrid Assembly: An Optical Mapping Approach.</title>
        <authorList>
            <person name="Kananen K."/>
            <person name="Auerbach J.A."/>
            <person name="Kautto E."/>
            <person name="Blachly J.S."/>
        </authorList>
    </citation>
    <scope>NUCLEOTIDE SEQUENCE [LARGE SCALE GENOMIC DNA]</scope>
    <source>
        <strain evidence="5">B95-8</strain>
        <tissue evidence="5">Cell line</tissue>
    </source>
</reference>
<name>A0ABQ9V1X0_SAGOE</name>
<evidence type="ECO:0000313" key="5">
    <source>
        <dbReference type="EMBL" id="KAK2103116.1"/>
    </source>
</evidence>
<evidence type="ECO:0000256" key="3">
    <source>
        <dbReference type="SAM" id="Coils"/>
    </source>
</evidence>
<evidence type="ECO:0000256" key="2">
    <source>
        <dbReference type="ARBA" id="ARBA00046344"/>
    </source>
</evidence>
<protein>
    <submittedName>
        <fullName evidence="5">Protein fam81a</fullName>
    </submittedName>
</protein>
<dbReference type="InterPro" id="IPR029619">
    <property type="entry name" value="FAM81"/>
</dbReference>
<accession>A0ABQ9V1X0</accession>
<proteinExistence type="inferred from homology"/>